<dbReference type="EC" id="1.14.-.-" evidence="1"/>
<reference evidence="3" key="1">
    <citation type="journal article" date="2020" name="mSystems">
        <title>Genome- and Community-Level Interaction Insights into Carbon Utilization and Element Cycling Functions of Hydrothermarchaeota in Hydrothermal Sediment.</title>
        <authorList>
            <person name="Zhou Z."/>
            <person name="Liu Y."/>
            <person name="Xu W."/>
            <person name="Pan J."/>
            <person name="Luo Z.H."/>
            <person name="Li M."/>
        </authorList>
    </citation>
    <scope>NUCLEOTIDE SEQUENCE [LARGE SCALE GENOMIC DNA]</scope>
    <source>
        <strain evidence="3">SpSt-479</strain>
    </source>
</reference>
<dbReference type="PANTHER" id="PTHR43268:SF3">
    <property type="entry name" value="RHODANESE-LIKE DOMAIN-CONTAINING PROTEIN 7-RELATED"/>
    <property type="match status" value="1"/>
</dbReference>
<dbReference type="Gene3D" id="3.40.250.10">
    <property type="entry name" value="Rhodanese-like domain"/>
    <property type="match status" value="1"/>
</dbReference>
<comment type="catalytic activity">
    <reaction evidence="1">
        <text>uridine(34) in tRNA + AH2 + O2 = 5-hydroxyuridine(34) in tRNA + A + H2O</text>
        <dbReference type="Rhea" id="RHEA:64224"/>
        <dbReference type="Rhea" id="RHEA-COMP:11727"/>
        <dbReference type="Rhea" id="RHEA-COMP:13381"/>
        <dbReference type="ChEBI" id="CHEBI:13193"/>
        <dbReference type="ChEBI" id="CHEBI:15377"/>
        <dbReference type="ChEBI" id="CHEBI:15379"/>
        <dbReference type="ChEBI" id="CHEBI:17499"/>
        <dbReference type="ChEBI" id="CHEBI:65315"/>
        <dbReference type="ChEBI" id="CHEBI:136877"/>
    </reaction>
</comment>
<dbReference type="Pfam" id="PF17773">
    <property type="entry name" value="UPF0176_N"/>
    <property type="match status" value="1"/>
</dbReference>
<evidence type="ECO:0000259" key="2">
    <source>
        <dbReference type="PROSITE" id="PS50206"/>
    </source>
</evidence>
<name>A0A7V2ZLI9_9BACT</name>
<sequence>MSNYKVLLFYKYVEVNNPEKLVSDHLDWCLQHDIRGRVFFAKEGVNGTVSGTLDNIEKYKKHLTSYPEFSDIWFKEDDFNSHAFKKMHVRLKKEIVHGDLENVKPEQGGRRLSPEELLKFYEEGKEFVIVDARNWYESMIGKFKNAITPPLKNFREWKHYVDTELIKYKDKPVVTYCTGGIRCEKASAYLVERGFKEVYQINGGIFNFIKKFPDTYWEGGMFVFDERRVVLPNSKPELKHIAKCHFCGELTSYYINCHNVDCDRIIVCCHDCKIKNEYCCSDECRKSPNKRKVFHG</sequence>
<dbReference type="InterPro" id="IPR036873">
    <property type="entry name" value="Rhodanese-like_dom_sf"/>
</dbReference>
<dbReference type="Pfam" id="PF00581">
    <property type="entry name" value="Rhodanese"/>
    <property type="match status" value="1"/>
</dbReference>
<evidence type="ECO:0000256" key="1">
    <source>
        <dbReference type="HAMAP-Rule" id="MF_00469"/>
    </source>
</evidence>
<dbReference type="PANTHER" id="PTHR43268">
    <property type="entry name" value="THIOSULFATE SULFURTRANSFERASE/RHODANESE-LIKE DOMAIN-CONTAINING PROTEIN 2"/>
    <property type="match status" value="1"/>
</dbReference>
<dbReference type="GO" id="GO:0016705">
    <property type="term" value="F:oxidoreductase activity, acting on paired donors, with incorporation or reduction of molecular oxygen"/>
    <property type="evidence" value="ECO:0007669"/>
    <property type="project" value="UniProtKB-UniRule"/>
</dbReference>
<evidence type="ECO:0000313" key="3">
    <source>
        <dbReference type="EMBL" id="HFI92219.1"/>
    </source>
</evidence>
<dbReference type="AlphaFoldDB" id="A0A7V2ZLI9"/>
<dbReference type="SUPFAM" id="SSF52821">
    <property type="entry name" value="Rhodanese/Cell cycle control phosphatase"/>
    <property type="match status" value="1"/>
</dbReference>
<proteinExistence type="inferred from homology"/>
<comment type="function">
    <text evidence="1">Catalyzes oxygen-dependent 5-hydroxyuridine (ho5U) modification at position 34 in tRNAs.</text>
</comment>
<dbReference type="SMART" id="SM00450">
    <property type="entry name" value="RHOD"/>
    <property type="match status" value="1"/>
</dbReference>
<comment type="caution">
    <text evidence="3">The sequence shown here is derived from an EMBL/GenBank/DDBJ whole genome shotgun (WGS) entry which is preliminary data.</text>
</comment>
<dbReference type="InterPro" id="IPR022111">
    <property type="entry name" value="Rhodanese_C"/>
</dbReference>
<gene>
    <name evidence="1" type="primary">trhO</name>
    <name evidence="3" type="ORF">ENS31_11945</name>
</gene>
<accession>A0A7V2ZLI9</accession>
<keyword evidence="1" id="KW-0560">Oxidoreductase</keyword>
<dbReference type="HAMAP" id="MF_00469">
    <property type="entry name" value="TrhO"/>
    <property type="match status" value="1"/>
</dbReference>
<protein>
    <recommendedName>
        <fullName evidence="1">tRNA uridine(34) hydroxylase</fullName>
        <ecNumber evidence="1">1.14.-.-</ecNumber>
    </recommendedName>
    <alternativeName>
        <fullName evidence="1">tRNA hydroxylation protein O</fullName>
    </alternativeName>
</protein>
<organism evidence="3">
    <name type="scientific">Ignavibacterium album</name>
    <dbReference type="NCBI Taxonomy" id="591197"/>
    <lineage>
        <taxon>Bacteria</taxon>
        <taxon>Pseudomonadati</taxon>
        <taxon>Ignavibacteriota</taxon>
        <taxon>Ignavibacteria</taxon>
        <taxon>Ignavibacteriales</taxon>
        <taxon>Ignavibacteriaceae</taxon>
        <taxon>Ignavibacterium</taxon>
    </lineage>
</organism>
<keyword evidence="1" id="KW-0819">tRNA processing</keyword>
<dbReference type="NCBIfam" id="NF001135">
    <property type="entry name" value="PRK00142.1-3"/>
    <property type="match status" value="1"/>
</dbReference>
<dbReference type="EMBL" id="DSUJ01000010">
    <property type="protein sequence ID" value="HFI92219.1"/>
    <property type="molecule type" value="Genomic_DNA"/>
</dbReference>
<keyword evidence="3" id="KW-0808">Transferase</keyword>
<dbReference type="InterPro" id="IPR040503">
    <property type="entry name" value="TRHO_N"/>
</dbReference>
<dbReference type="InterPro" id="IPR001763">
    <property type="entry name" value="Rhodanese-like_dom"/>
</dbReference>
<dbReference type="PROSITE" id="PS50206">
    <property type="entry name" value="RHODANESE_3"/>
    <property type="match status" value="1"/>
</dbReference>
<dbReference type="Gene3D" id="3.30.70.100">
    <property type="match status" value="1"/>
</dbReference>
<dbReference type="GO" id="GO:0016740">
    <property type="term" value="F:transferase activity"/>
    <property type="evidence" value="ECO:0007669"/>
    <property type="project" value="UniProtKB-KW"/>
</dbReference>
<comment type="similarity">
    <text evidence="1">Belongs to the TrhO family.</text>
</comment>
<dbReference type="GO" id="GO:0006400">
    <property type="term" value="P:tRNA modification"/>
    <property type="evidence" value="ECO:0007669"/>
    <property type="project" value="UniProtKB-UniRule"/>
</dbReference>
<dbReference type="InterPro" id="IPR020936">
    <property type="entry name" value="TrhO"/>
</dbReference>
<dbReference type="Pfam" id="PF12368">
    <property type="entry name" value="Rhodanese_C"/>
    <property type="match status" value="1"/>
</dbReference>
<feature type="domain" description="Rhodanese" evidence="2">
    <location>
        <begin position="123"/>
        <end position="217"/>
    </location>
</feature>